<evidence type="ECO:0000256" key="1">
    <source>
        <dbReference type="SAM" id="MobiDB-lite"/>
    </source>
</evidence>
<name>A0ABU3UIQ5_9ACTN</name>
<keyword evidence="2" id="KW-0812">Transmembrane</keyword>
<dbReference type="RefSeq" id="WP_164406006.1">
    <property type="nucleotide sequence ID" value="NZ_CP107955.1"/>
</dbReference>
<sequence>MTDATQDPGQPTAAPLSSKAAPPKAAPPEVDRLAGTRGLGEYITARHGVSPSRALATGAAIAAIALAFLIVLSGPVSNASVFSSAYSVLHAVYLGFLFMLVAGVGQGIRGLVAGAQAHYLYAGGVVHTRRSVARAVAWQDVIQLRSIHRRRGDRPDVGEVVGYRLEARDGTSIVIPLVLTEGRDAFVDRIVAALRTHNRPIV</sequence>
<keyword evidence="2" id="KW-0472">Membrane</keyword>
<proteinExistence type="predicted"/>
<feature type="transmembrane region" description="Helical" evidence="2">
    <location>
        <begin position="54"/>
        <end position="72"/>
    </location>
</feature>
<keyword evidence="4" id="KW-1185">Reference proteome</keyword>
<protein>
    <recommendedName>
        <fullName evidence="5">PH domain-containing protein</fullName>
    </recommendedName>
</protein>
<feature type="transmembrane region" description="Helical" evidence="2">
    <location>
        <begin position="84"/>
        <end position="104"/>
    </location>
</feature>
<comment type="caution">
    <text evidence="3">The sequence shown here is derived from an EMBL/GenBank/DDBJ whole genome shotgun (WGS) entry which is preliminary data.</text>
</comment>
<gene>
    <name evidence="3" type="ORF">PU648_16040</name>
</gene>
<dbReference type="EMBL" id="JARAKF010000001">
    <property type="protein sequence ID" value="MDU8993808.1"/>
    <property type="molecule type" value="Genomic_DNA"/>
</dbReference>
<reference evidence="3 4" key="1">
    <citation type="submission" date="2023-02" db="EMBL/GenBank/DDBJ databases">
        <authorList>
            <person name="Maleckis M."/>
        </authorList>
    </citation>
    <scope>NUCLEOTIDE SEQUENCE [LARGE SCALE GENOMIC DNA]</scope>
    <source>
        <strain evidence="3 4">P8-A2</strain>
    </source>
</reference>
<accession>A0ABU3UIQ5</accession>
<evidence type="ECO:0008006" key="5">
    <source>
        <dbReference type="Google" id="ProtNLM"/>
    </source>
</evidence>
<evidence type="ECO:0000313" key="4">
    <source>
        <dbReference type="Proteomes" id="UP001257627"/>
    </source>
</evidence>
<evidence type="ECO:0000313" key="3">
    <source>
        <dbReference type="EMBL" id="MDU8993808.1"/>
    </source>
</evidence>
<organism evidence="3 4">
    <name type="scientific">Streptomyces mirabilis</name>
    <dbReference type="NCBI Taxonomy" id="68239"/>
    <lineage>
        <taxon>Bacteria</taxon>
        <taxon>Bacillati</taxon>
        <taxon>Actinomycetota</taxon>
        <taxon>Actinomycetes</taxon>
        <taxon>Kitasatosporales</taxon>
        <taxon>Streptomycetaceae</taxon>
        <taxon>Streptomyces</taxon>
    </lineage>
</organism>
<feature type="compositionally biased region" description="Low complexity" evidence="1">
    <location>
        <begin position="11"/>
        <end position="23"/>
    </location>
</feature>
<feature type="region of interest" description="Disordered" evidence="1">
    <location>
        <begin position="1"/>
        <end position="30"/>
    </location>
</feature>
<evidence type="ECO:0000256" key="2">
    <source>
        <dbReference type="SAM" id="Phobius"/>
    </source>
</evidence>
<keyword evidence="2" id="KW-1133">Transmembrane helix</keyword>
<dbReference type="Proteomes" id="UP001257627">
    <property type="component" value="Unassembled WGS sequence"/>
</dbReference>